<reference evidence="9" key="1">
    <citation type="journal article" date="2019" name="Int. J. Syst. Evol. Microbiol.">
        <title>The Global Catalogue of Microorganisms (GCM) 10K type strain sequencing project: providing services to taxonomists for standard genome sequencing and annotation.</title>
        <authorList>
            <consortium name="The Broad Institute Genomics Platform"/>
            <consortium name="The Broad Institute Genome Sequencing Center for Infectious Disease"/>
            <person name="Wu L."/>
            <person name="Ma J."/>
        </authorList>
    </citation>
    <scope>NUCLEOTIDE SEQUENCE [LARGE SCALE GENOMIC DNA]</scope>
    <source>
        <strain evidence="9">PCU 266</strain>
    </source>
</reference>
<dbReference type="Gene3D" id="1.20.1250.20">
    <property type="entry name" value="MFS general substrate transporter like domains"/>
    <property type="match status" value="2"/>
</dbReference>
<dbReference type="InterPro" id="IPR036259">
    <property type="entry name" value="MFS_trans_sf"/>
</dbReference>
<dbReference type="InterPro" id="IPR050171">
    <property type="entry name" value="MFS_Transporters"/>
</dbReference>
<dbReference type="RefSeq" id="WP_344475077.1">
    <property type="nucleotide sequence ID" value="NZ_BAAASB010000005.1"/>
</dbReference>
<keyword evidence="6 7" id="KW-0472">Membrane</keyword>
<keyword evidence="9" id="KW-1185">Reference proteome</keyword>
<evidence type="ECO:0000256" key="1">
    <source>
        <dbReference type="ARBA" id="ARBA00004651"/>
    </source>
</evidence>
<dbReference type="Pfam" id="PF07690">
    <property type="entry name" value="MFS_1"/>
    <property type="match status" value="1"/>
</dbReference>
<comment type="subcellular location">
    <subcellularLocation>
        <location evidence="1">Cell membrane</location>
        <topology evidence="1">Multi-pass membrane protein</topology>
    </subcellularLocation>
</comment>
<evidence type="ECO:0000256" key="4">
    <source>
        <dbReference type="ARBA" id="ARBA00022692"/>
    </source>
</evidence>
<feature type="transmembrane region" description="Helical" evidence="7">
    <location>
        <begin position="270"/>
        <end position="288"/>
    </location>
</feature>
<evidence type="ECO:0000256" key="3">
    <source>
        <dbReference type="ARBA" id="ARBA00022475"/>
    </source>
</evidence>
<feature type="transmembrane region" description="Helical" evidence="7">
    <location>
        <begin position="359"/>
        <end position="381"/>
    </location>
</feature>
<proteinExistence type="predicted"/>
<name>A0ABW0AFQ1_9ACTN</name>
<feature type="transmembrane region" description="Helical" evidence="7">
    <location>
        <begin position="64"/>
        <end position="87"/>
    </location>
</feature>
<accession>A0ABW0AFQ1</accession>
<feature type="transmembrane region" description="Helical" evidence="7">
    <location>
        <begin position="236"/>
        <end position="258"/>
    </location>
</feature>
<evidence type="ECO:0000256" key="2">
    <source>
        <dbReference type="ARBA" id="ARBA00022448"/>
    </source>
</evidence>
<feature type="transmembrane region" description="Helical" evidence="7">
    <location>
        <begin position="387"/>
        <end position="404"/>
    </location>
</feature>
<feature type="transmembrane region" description="Helical" evidence="7">
    <location>
        <begin position="35"/>
        <end position="58"/>
    </location>
</feature>
<evidence type="ECO:0000256" key="6">
    <source>
        <dbReference type="ARBA" id="ARBA00023136"/>
    </source>
</evidence>
<dbReference type="SUPFAM" id="SSF103473">
    <property type="entry name" value="MFS general substrate transporter"/>
    <property type="match status" value="1"/>
</dbReference>
<dbReference type="InterPro" id="IPR011701">
    <property type="entry name" value="MFS"/>
</dbReference>
<feature type="transmembrane region" description="Helical" evidence="7">
    <location>
        <begin position="300"/>
        <end position="319"/>
    </location>
</feature>
<sequence length="414" mass="43441">MGADAGRDAAGRLMTEPTQAQAGFKQLMADRTVRILVVCSLINSVGFFSMMPFLALYLADITTLPPAAIGAFTGSIALVGAAGALAGGVITDRAGAGSLLRAGFALYTVLGAALAVVTAPVVVLPLIVCLGGALMLVGPSLKKLMSLAAGEGGELVFRMRFMTLSVGAALGPLLGAAAYNISRSALFGVSAVLFVLCLVLVHARRDALRALDVRSEAAHRVRWAWTRSLRDGRFRLVLLSSVLVTLVFAQFESMIPLYLKGEAGDGAPTLFAVVFAVHAILGFVYQWPAAWLARRMSIPAQAAVGCAGFAVSFACWGVSAGRLWVLLAGVFAWTVGEAILMPMADLITHRIAPNEEKGAFFGALELRYLGFFAGPVLGGALLGSGTWNYFGVMAVISFAAWPVLRSRSLTREAL</sequence>
<dbReference type="PANTHER" id="PTHR23517">
    <property type="entry name" value="RESISTANCE PROTEIN MDTM, PUTATIVE-RELATED-RELATED"/>
    <property type="match status" value="1"/>
</dbReference>
<keyword evidence="5 7" id="KW-1133">Transmembrane helix</keyword>
<keyword evidence="4 7" id="KW-0812">Transmembrane</keyword>
<keyword evidence="3" id="KW-1003">Cell membrane</keyword>
<feature type="transmembrane region" description="Helical" evidence="7">
    <location>
        <begin position="99"/>
        <end position="117"/>
    </location>
</feature>
<feature type="transmembrane region" description="Helical" evidence="7">
    <location>
        <begin position="185"/>
        <end position="203"/>
    </location>
</feature>
<dbReference type="EMBL" id="JBHSKP010000003">
    <property type="protein sequence ID" value="MFC5151299.1"/>
    <property type="molecule type" value="Genomic_DNA"/>
</dbReference>
<organism evidence="8 9">
    <name type="scientific">Streptomyces amakusaensis</name>
    <dbReference type="NCBI Taxonomy" id="67271"/>
    <lineage>
        <taxon>Bacteria</taxon>
        <taxon>Bacillati</taxon>
        <taxon>Actinomycetota</taxon>
        <taxon>Actinomycetes</taxon>
        <taxon>Kitasatosporales</taxon>
        <taxon>Streptomycetaceae</taxon>
        <taxon>Streptomyces</taxon>
    </lineage>
</organism>
<evidence type="ECO:0000256" key="5">
    <source>
        <dbReference type="ARBA" id="ARBA00022989"/>
    </source>
</evidence>
<evidence type="ECO:0000313" key="8">
    <source>
        <dbReference type="EMBL" id="MFC5151299.1"/>
    </source>
</evidence>
<keyword evidence="2" id="KW-0813">Transport</keyword>
<protein>
    <submittedName>
        <fullName evidence="8">MFS transporter</fullName>
    </submittedName>
</protein>
<dbReference type="Proteomes" id="UP001596160">
    <property type="component" value="Unassembled WGS sequence"/>
</dbReference>
<evidence type="ECO:0000313" key="9">
    <source>
        <dbReference type="Proteomes" id="UP001596160"/>
    </source>
</evidence>
<feature type="transmembrane region" description="Helical" evidence="7">
    <location>
        <begin position="325"/>
        <end position="347"/>
    </location>
</feature>
<gene>
    <name evidence="8" type="ORF">ACFPRH_06115</name>
</gene>
<dbReference type="PANTHER" id="PTHR23517:SF2">
    <property type="entry name" value="MULTIDRUG RESISTANCE PROTEIN MDTH"/>
    <property type="match status" value="1"/>
</dbReference>
<evidence type="ECO:0000256" key="7">
    <source>
        <dbReference type="SAM" id="Phobius"/>
    </source>
</evidence>
<comment type="caution">
    <text evidence="8">The sequence shown here is derived from an EMBL/GenBank/DDBJ whole genome shotgun (WGS) entry which is preliminary data.</text>
</comment>